<gene>
    <name evidence="4" type="ORF">ACFFVI_15965</name>
</gene>
<dbReference type="Gene3D" id="3.20.20.450">
    <property type="entry name" value="EAL domain"/>
    <property type="match status" value="1"/>
</dbReference>
<dbReference type="SMART" id="SM00052">
    <property type="entry name" value="EAL"/>
    <property type="match status" value="1"/>
</dbReference>
<dbReference type="PANTHER" id="PTHR44757">
    <property type="entry name" value="DIGUANYLATE CYCLASE DGCP"/>
    <property type="match status" value="1"/>
</dbReference>
<dbReference type="SUPFAM" id="SSF141868">
    <property type="entry name" value="EAL domain-like"/>
    <property type="match status" value="1"/>
</dbReference>
<accession>A0ABV5LWM2</accession>
<evidence type="ECO:0000259" key="2">
    <source>
        <dbReference type="PROSITE" id="PS50883"/>
    </source>
</evidence>
<evidence type="ECO:0000256" key="1">
    <source>
        <dbReference type="SAM" id="MobiDB-lite"/>
    </source>
</evidence>
<dbReference type="CDD" id="cd01949">
    <property type="entry name" value="GGDEF"/>
    <property type="match status" value="1"/>
</dbReference>
<evidence type="ECO:0000313" key="4">
    <source>
        <dbReference type="EMBL" id="MFB9378464.1"/>
    </source>
</evidence>
<comment type="caution">
    <text evidence="4">The sequence shown here is derived from an EMBL/GenBank/DDBJ whole genome shotgun (WGS) entry which is preliminary data.</text>
</comment>
<dbReference type="InterPro" id="IPR029787">
    <property type="entry name" value="Nucleotide_cyclase"/>
</dbReference>
<dbReference type="PROSITE" id="PS50883">
    <property type="entry name" value="EAL"/>
    <property type="match status" value="1"/>
</dbReference>
<feature type="region of interest" description="Disordered" evidence="1">
    <location>
        <begin position="325"/>
        <end position="345"/>
    </location>
</feature>
<dbReference type="NCBIfam" id="TIGR00254">
    <property type="entry name" value="GGDEF"/>
    <property type="match status" value="1"/>
</dbReference>
<dbReference type="SUPFAM" id="SSF55073">
    <property type="entry name" value="Nucleotide cyclase"/>
    <property type="match status" value="1"/>
</dbReference>
<dbReference type="Pfam" id="PF01590">
    <property type="entry name" value="GAF"/>
    <property type="match status" value="1"/>
</dbReference>
<dbReference type="InterPro" id="IPR029016">
    <property type="entry name" value="GAF-like_dom_sf"/>
</dbReference>
<proteinExistence type="predicted"/>
<dbReference type="SUPFAM" id="SSF55781">
    <property type="entry name" value="GAF domain-like"/>
    <property type="match status" value="1"/>
</dbReference>
<dbReference type="Pfam" id="PF00990">
    <property type="entry name" value="GGDEF"/>
    <property type="match status" value="1"/>
</dbReference>
<evidence type="ECO:0000313" key="5">
    <source>
        <dbReference type="Proteomes" id="UP001589748"/>
    </source>
</evidence>
<dbReference type="PROSITE" id="PS50887">
    <property type="entry name" value="GGDEF"/>
    <property type="match status" value="1"/>
</dbReference>
<organism evidence="4 5">
    <name type="scientific">Kineococcus gynurae</name>
    <dbReference type="NCBI Taxonomy" id="452979"/>
    <lineage>
        <taxon>Bacteria</taxon>
        <taxon>Bacillati</taxon>
        <taxon>Actinomycetota</taxon>
        <taxon>Actinomycetes</taxon>
        <taxon>Kineosporiales</taxon>
        <taxon>Kineosporiaceae</taxon>
        <taxon>Kineococcus</taxon>
    </lineage>
</organism>
<dbReference type="EMBL" id="JBHMDM010000007">
    <property type="protein sequence ID" value="MFB9378464.1"/>
    <property type="molecule type" value="Genomic_DNA"/>
</dbReference>
<dbReference type="PANTHER" id="PTHR44757:SF2">
    <property type="entry name" value="BIOFILM ARCHITECTURE MAINTENANCE PROTEIN MBAA"/>
    <property type="match status" value="1"/>
</dbReference>
<dbReference type="RefSeq" id="WP_380136905.1">
    <property type="nucleotide sequence ID" value="NZ_JBHLUI010000008.1"/>
</dbReference>
<dbReference type="InterPro" id="IPR052155">
    <property type="entry name" value="Biofilm_reg_signaling"/>
</dbReference>
<dbReference type="InterPro" id="IPR000160">
    <property type="entry name" value="GGDEF_dom"/>
</dbReference>
<dbReference type="Gene3D" id="3.30.450.40">
    <property type="match status" value="1"/>
</dbReference>
<sequence>MNLQLVELLTLLSKQPDATAMATRAARWAAEALDAETAAVVRAGVVLAGVGVRTGANPLVGEVLAAAGRPEPLDLPELPRAFVAAAPVTDRGPQPTQLVLARAEEPFEVEERLLLVGTGRLLGQALQSARALSDEREHRRRSEALATEREQLLGTLREREQLLSSLLDLQQAVARRRPVEEVLDLLAARARGVLEGDAVVVVLEDPLHPEALRVVARDDRPGALPCAAALAHARAALAPAGPGRGIHPGCVWHVAPVRAQGRVVGGVVLLDPTGRTEGREHLLGAFAEHASTALNDEYTSTSLRASYYDQLTRLPNRTLFLDRLAQGTGGTGGTGTQGTGAQSGDPGEGGLALLYVDLDGFKAINDRHGHQVGDLVLAAAAARLQTALRTQDTAARLGGDEFAVLLHDVTPEQAVAIARRLQDQLAEPVLHEGTALRVGASIGVAVVGHEGTTPASLVPDADAAMYTVKGAARGPEADGVGLFHAELHRARTARLRLEADLARAVETDEFVLHYQPVVDLEGRPLGCEALLRWQHPEDGLLYPDRFVGVAERSGAIARIGALVLRQACRQVARWRREGLTVDVAVNLSGAQLRPALLGEVRAALAEADLPATALTCEVTETVLVTEAHAIAVLADLRALGVRVAVDDFGTGYSSLAALRRLPVDVLKIDRSFVAALDQPGDAAIVEAVLRLAQALDLDVVAEGVETEFEARVLRELGCPTGQGYRWARPLPAEDFRAWWAARVGTGALV</sequence>
<dbReference type="InterPro" id="IPR001633">
    <property type="entry name" value="EAL_dom"/>
</dbReference>
<dbReference type="Gene3D" id="3.30.70.270">
    <property type="match status" value="1"/>
</dbReference>
<evidence type="ECO:0000259" key="3">
    <source>
        <dbReference type="PROSITE" id="PS50887"/>
    </source>
</evidence>
<keyword evidence="5" id="KW-1185">Reference proteome</keyword>
<feature type="compositionally biased region" description="Gly residues" evidence="1">
    <location>
        <begin position="327"/>
        <end position="338"/>
    </location>
</feature>
<dbReference type="SMART" id="SM00267">
    <property type="entry name" value="GGDEF"/>
    <property type="match status" value="1"/>
</dbReference>
<dbReference type="InterPro" id="IPR003018">
    <property type="entry name" value="GAF"/>
</dbReference>
<dbReference type="InterPro" id="IPR035919">
    <property type="entry name" value="EAL_sf"/>
</dbReference>
<dbReference type="Pfam" id="PF00563">
    <property type="entry name" value="EAL"/>
    <property type="match status" value="1"/>
</dbReference>
<name>A0ABV5LWM2_9ACTN</name>
<feature type="domain" description="GGDEF" evidence="3">
    <location>
        <begin position="349"/>
        <end position="485"/>
    </location>
</feature>
<dbReference type="Proteomes" id="UP001589748">
    <property type="component" value="Unassembled WGS sequence"/>
</dbReference>
<feature type="domain" description="EAL" evidence="2">
    <location>
        <begin position="494"/>
        <end position="743"/>
    </location>
</feature>
<dbReference type="CDD" id="cd01948">
    <property type="entry name" value="EAL"/>
    <property type="match status" value="1"/>
</dbReference>
<reference evidence="4 5" key="1">
    <citation type="submission" date="2024-09" db="EMBL/GenBank/DDBJ databases">
        <authorList>
            <person name="Sun Q."/>
            <person name="Mori K."/>
        </authorList>
    </citation>
    <scope>NUCLEOTIDE SEQUENCE [LARGE SCALE GENOMIC DNA]</scope>
    <source>
        <strain evidence="4 5">TISTR 1856</strain>
    </source>
</reference>
<protein>
    <submittedName>
        <fullName evidence="4">Bifunctional diguanylate cyclase/phosphodiesterase</fullName>
    </submittedName>
</protein>
<dbReference type="InterPro" id="IPR043128">
    <property type="entry name" value="Rev_trsase/Diguanyl_cyclase"/>
</dbReference>